<evidence type="ECO:0000256" key="4">
    <source>
        <dbReference type="ARBA" id="ARBA00022692"/>
    </source>
</evidence>
<keyword evidence="4 10" id="KW-0812">Transmembrane</keyword>
<feature type="transmembrane region" description="Helical" evidence="10">
    <location>
        <begin position="570"/>
        <end position="589"/>
    </location>
</feature>
<feature type="compositionally biased region" description="Low complexity" evidence="9">
    <location>
        <begin position="78"/>
        <end position="97"/>
    </location>
</feature>
<evidence type="ECO:0000256" key="10">
    <source>
        <dbReference type="SAM" id="Phobius"/>
    </source>
</evidence>
<keyword evidence="7 10" id="KW-0472">Membrane</keyword>
<feature type="compositionally biased region" description="Pro residues" evidence="9">
    <location>
        <begin position="64"/>
        <end position="77"/>
    </location>
</feature>
<dbReference type="AlphaFoldDB" id="A0A8T2TI40"/>
<dbReference type="FunFam" id="3.80.10.10:FF:000111">
    <property type="entry name" value="LRR receptor-like serine/threonine-protein kinase ERECTA"/>
    <property type="match status" value="1"/>
</dbReference>
<evidence type="ECO:0000256" key="7">
    <source>
        <dbReference type="ARBA" id="ARBA00023136"/>
    </source>
</evidence>
<protein>
    <submittedName>
        <fullName evidence="12">Uncharacterized protein</fullName>
    </submittedName>
</protein>
<dbReference type="Gene3D" id="3.80.10.10">
    <property type="entry name" value="Ribonuclease Inhibitor"/>
    <property type="match status" value="1"/>
</dbReference>
<evidence type="ECO:0000256" key="11">
    <source>
        <dbReference type="SAM" id="SignalP"/>
    </source>
</evidence>
<evidence type="ECO:0000256" key="8">
    <source>
        <dbReference type="ARBA" id="ARBA00023180"/>
    </source>
</evidence>
<dbReference type="PRINTS" id="PR00019">
    <property type="entry name" value="LEURICHRPT"/>
</dbReference>
<dbReference type="PANTHER" id="PTHR48064">
    <property type="entry name" value="OS01G0750400 PROTEIN"/>
    <property type="match status" value="1"/>
</dbReference>
<proteinExistence type="inferred from homology"/>
<dbReference type="InterPro" id="IPR001611">
    <property type="entry name" value="Leu-rich_rpt"/>
</dbReference>
<evidence type="ECO:0000256" key="1">
    <source>
        <dbReference type="ARBA" id="ARBA00004167"/>
    </source>
</evidence>
<dbReference type="EMBL" id="CM035418">
    <property type="protein sequence ID" value="KAH7421436.1"/>
    <property type="molecule type" value="Genomic_DNA"/>
</dbReference>
<dbReference type="Pfam" id="PF00560">
    <property type="entry name" value="LRR_1"/>
    <property type="match status" value="1"/>
</dbReference>
<dbReference type="Proteomes" id="UP000825935">
    <property type="component" value="Chromosome 13"/>
</dbReference>
<evidence type="ECO:0000256" key="2">
    <source>
        <dbReference type="ARBA" id="ARBA00009592"/>
    </source>
</evidence>
<dbReference type="OrthoDB" id="676979at2759"/>
<name>A0A8T2TI40_CERRI</name>
<dbReference type="OMA" id="EKNNFHG"/>
<evidence type="ECO:0000313" key="13">
    <source>
        <dbReference type="Proteomes" id="UP000825935"/>
    </source>
</evidence>
<comment type="subcellular location">
    <subcellularLocation>
        <location evidence="1">Membrane</location>
        <topology evidence="1">Single-pass membrane protein</topology>
    </subcellularLocation>
</comment>
<feature type="compositionally biased region" description="Pro residues" evidence="9">
    <location>
        <begin position="125"/>
        <end position="161"/>
    </location>
</feature>
<dbReference type="SUPFAM" id="SSF52058">
    <property type="entry name" value="L domain-like"/>
    <property type="match status" value="1"/>
</dbReference>
<dbReference type="GO" id="GO:0016020">
    <property type="term" value="C:membrane"/>
    <property type="evidence" value="ECO:0007669"/>
    <property type="project" value="UniProtKB-SubCell"/>
</dbReference>
<evidence type="ECO:0000256" key="9">
    <source>
        <dbReference type="SAM" id="MobiDB-lite"/>
    </source>
</evidence>
<evidence type="ECO:0000256" key="6">
    <source>
        <dbReference type="ARBA" id="ARBA00022989"/>
    </source>
</evidence>
<reference evidence="12" key="1">
    <citation type="submission" date="2021-08" db="EMBL/GenBank/DDBJ databases">
        <title>WGS assembly of Ceratopteris richardii.</title>
        <authorList>
            <person name="Marchant D.B."/>
            <person name="Chen G."/>
            <person name="Jenkins J."/>
            <person name="Shu S."/>
            <person name="Leebens-Mack J."/>
            <person name="Grimwood J."/>
            <person name="Schmutz J."/>
            <person name="Soltis P."/>
            <person name="Soltis D."/>
            <person name="Chen Z.-H."/>
        </authorList>
    </citation>
    <scope>NUCLEOTIDE SEQUENCE</scope>
    <source>
        <strain evidence="12">Whitten #5841</strain>
        <tissue evidence="12">Leaf</tissue>
    </source>
</reference>
<organism evidence="12 13">
    <name type="scientific">Ceratopteris richardii</name>
    <name type="common">Triangle waterfern</name>
    <dbReference type="NCBI Taxonomy" id="49495"/>
    <lineage>
        <taxon>Eukaryota</taxon>
        <taxon>Viridiplantae</taxon>
        <taxon>Streptophyta</taxon>
        <taxon>Embryophyta</taxon>
        <taxon>Tracheophyta</taxon>
        <taxon>Polypodiopsida</taxon>
        <taxon>Polypodiidae</taxon>
        <taxon>Polypodiales</taxon>
        <taxon>Pteridineae</taxon>
        <taxon>Pteridaceae</taxon>
        <taxon>Parkerioideae</taxon>
        <taxon>Ceratopteris</taxon>
    </lineage>
</organism>
<evidence type="ECO:0000256" key="3">
    <source>
        <dbReference type="ARBA" id="ARBA00022614"/>
    </source>
</evidence>
<feature type="region of interest" description="Disordered" evidence="9">
    <location>
        <begin position="36"/>
        <end position="222"/>
    </location>
</feature>
<accession>A0A8T2TI40</accession>
<keyword evidence="6 10" id="KW-1133">Transmembrane helix</keyword>
<feature type="chain" id="PRO_5035807895" evidence="11">
    <location>
        <begin position="28"/>
        <end position="608"/>
    </location>
</feature>
<keyword evidence="13" id="KW-1185">Reference proteome</keyword>
<feature type="signal peptide" evidence="11">
    <location>
        <begin position="1"/>
        <end position="27"/>
    </location>
</feature>
<evidence type="ECO:0000313" key="12">
    <source>
        <dbReference type="EMBL" id="KAH7421436.1"/>
    </source>
</evidence>
<dbReference type="PANTHER" id="PTHR48064:SF1">
    <property type="entry name" value="RECEPTOR-LIKE PROTEIN 51-RELATED"/>
    <property type="match status" value="1"/>
</dbReference>
<keyword evidence="11" id="KW-0732">Signal</keyword>
<keyword evidence="8" id="KW-0325">Glycoprotein</keyword>
<comment type="caution">
    <text evidence="12">The sequence shown here is derived from an EMBL/GenBank/DDBJ whole genome shotgun (WGS) entry which is preliminary data.</text>
</comment>
<sequence length="608" mass="64215">MEDKQRTWFRIPFLVLLVLLLAFCRRGFVPAEAAADGPASLTAPPPKAHPGAPKVSPKLKTPVEAPPPKPAASPPPKHSAAAPPKSSAAAPSPKEPVVAPPPKITAAPSPKAHPISPTPKATPIASPPAPPATKPKPSEAAPPPAPPPDSSASPSPSPSPSVSPLAAPAPKSASGGKAKPHVSPPPKHSPLHPVKKTPAPESAPPPLELSPSSSPSDSGSLNAKQLSALRALGVKYNPADPCKSRGNDILCNKAGTTILGLTVRNCSRTAELTLTVLDNLAGVQVLQFVDCPLVPPSHVPHALVRTLTAFYCTESLGRTGINERLPRLKAKWLAQLVNLNDILVTEVDVSGKGLYPITERLSGLTNLTISKASIGGLLPKNTWPPAIEYIDVSSNQIHGTIPKQMRQLTTLKHLDLSTNQLTGVIPNIFDTLNKLQHVDLHGNQLSGPIPGSLVDLYNCSYLDLSNNKLNGSIPANLTEMRALRHLDLSQNEFTGEIKFNSSFLKRLKVLKIVPNPNLCYNHSAIKSTLLKGIKNCIVPVDDNYFAPAPAPSMLEDLKVRSGGGGGLSKGAAAGISIVVILAVIIIFFIGRRVYRARRSNDEFISMRP</sequence>
<keyword evidence="3" id="KW-0433">Leucine-rich repeat</keyword>
<gene>
    <name evidence="12" type="ORF">KP509_13G057200</name>
</gene>
<comment type="similarity">
    <text evidence="2">Belongs to the RLP family.</text>
</comment>
<evidence type="ECO:0000256" key="5">
    <source>
        <dbReference type="ARBA" id="ARBA00022737"/>
    </source>
</evidence>
<dbReference type="Pfam" id="PF13855">
    <property type="entry name" value="LRR_8"/>
    <property type="match status" value="1"/>
</dbReference>
<feature type="compositionally biased region" description="Low complexity" evidence="9">
    <location>
        <begin position="162"/>
        <end position="177"/>
    </location>
</feature>
<dbReference type="InterPro" id="IPR032675">
    <property type="entry name" value="LRR_dom_sf"/>
</dbReference>
<dbReference type="InterPro" id="IPR053038">
    <property type="entry name" value="RLP_Defense"/>
</dbReference>
<keyword evidence="5" id="KW-0677">Repeat</keyword>
<dbReference type="PRINTS" id="PR01217">
    <property type="entry name" value="PRICHEXTENSN"/>
</dbReference>